<feature type="region of interest" description="Disordered" evidence="1">
    <location>
        <begin position="1"/>
        <end position="20"/>
    </location>
</feature>
<accession>A0ABR3IZS8</accession>
<evidence type="ECO:0000313" key="3">
    <source>
        <dbReference type="EMBL" id="KAL0948843.1"/>
    </source>
</evidence>
<reference evidence="4" key="1">
    <citation type="submission" date="2024-06" db="EMBL/GenBank/DDBJ databases">
        <title>Multi-omics analyses provide insights into the biosynthesis of the anticancer antibiotic pleurotin in Hohenbuehelia grisea.</title>
        <authorList>
            <person name="Weaver J.A."/>
            <person name="Alberti F."/>
        </authorList>
    </citation>
    <scope>NUCLEOTIDE SEQUENCE [LARGE SCALE GENOMIC DNA]</scope>
    <source>
        <strain evidence="4">T-177</strain>
    </source>
</reference>
<gene>
    <name evidence="3" type="ORF">HGRIS_008964</name>
</gene>
<comment type="caution">
    <text evidence="3">The sequence shown here is derived from an EMBL/GenBank/DDBJ whole genome shotgun (WGS) entry which is preliminary data.</text>
</comment>
<proteinExistence type="predicted"/>
<evidence type="ECO:0000256" key="1">
    <source>
        <dbReference type="SAM" id="MobiDB-lite"/>
    </source>
</evidence>
<feature type="domain" description="F-box" evidence="2">
    <location>
        <begin position="82"/>
        <end position="142"/>
    </location>
</feature>
<evidence type="ECO:0000313" key="4">
    <source>
        <dbReference type="Proteomes" id="UP001556367"/>
    </source>
</evidence>
<dbReference type="PANTHER" id="PTHR38926">
    <property type="entry name" value="F-BOX DOMAIN CONTAINING PROTEIN, EXPRESSED"/>
    <property type="match status" value="1"/>
</dbReference>
<dbReference type="Proteomes" id="UP001556367">
    <property type="component" value="Unassembled WGS sequence"/>
</dbReference>
<dbReference type="InterPro" id="IPR032675">
    <property type="entry name" value="LRR_dom_sf"/>
</dbReference>
<organism evidence="3 4">
    <name type="scientific">Hohenbuehelia grisea</name>
    <dbReference type="NCBI Taxonomy" id="104357"/>
    <lineage>
        <taxon>Eukaryota</taxon>
        <taxon>Fungi</taxon>
        <taxon>Dikarya</taxon>
        <taxon>Basidiomycota</taxon>
        <taxon>Agaricomycotina</taxon>
        <taxon>Agaricomycetes</taxon>
        <taxon>Agaricomycetidae</taxon>
        <taxon>Agaricales</taxon>
        <taxon>Pleurotineae</taxon>
        <taxon>Pleurotaceae</taxon>
        <taxon>Hohenbuehelia</taxon>
    </lineage>
</organism>
<dbReference type="InterPro" id="IPR001810">
    <property type="entry name" value="F-box_dom"/>
</dbReference>
<keyword evidence="4" id="KW-1185">Reference proteome</keyword>
<evidence type="ECO:0000259" key="2">
    <source>
        <dbReference type="Pfam" id="PF12937"/>
    </source>
</evidence>
<dbReference type="EMBL" id="JASNQZ010000012">
    <property type="protein sequence ID" value="KAL0948843.1"/>
    <property type="molecule type" value="Genomic_DNA"/>
</dbReference>
<name>A0ABR3IZS8_9AGAR</name>
<dbReference type="Gene3D" id="3.80.10.10">
    <property type="entry name" value="Ribonuclease Inhibitor"/>
    <property type="match status" value="1"/>
</dbReference>
<sequence length="614" mass="68665">MSNDAYSPKDPEQHPATGLNVLPDLQNMPCSSHQLTDALLWRLAQDSSEDGIEVRELDDLEHKLSMALSIIRSRKNMSSPVHRLPPEVLATIFDKLRDLSTPLNFLPEISDTGPYPMDAVSRVCRRWRRTALGIPPLWNLIFRAEPSVMSSSLARSRGTPLKVYLQGDSHWPGPASDESLRHDADMLLTVKSHMHRIQELHLIDNVATATVLELLQQPAPVLESLTLSLYTSFTIPTQPLPALPVLLAGVTPNLRRLTMNGFTSWSANLFPNLTHLALSNQDVGTPIPLSQFISYLSACPNLQELDIVRPAFGFGTSVTQTVSLEQLRTLSLGSWNSSNQISEFLACLTLPAKLKLFIWGCRFNPEDTLSDVCPFSPALLADITEFRVTHNPDRQLGSLDLGWGHEDNLYNIILTPTSFQVDGAFPPSQVLLLAPNFFPLGMVTELWIGHQAHPEPENEAWRTFFASLPLLRTLVISRRSSQPIISALTREGDVGHPWTASVANASTGPPSDVLCPELRTLRLYADASRSVLRLAILAEERMRLGCPIETLQVISSASRQSSRRSRSPELISDLMYLQKYIKNVDCERRESSLHWELLSDWPPRIFNWVPGERR</sequence>
<dbReference type="Gene3D" id="1.20.1280.50">
    <property type="match status" value="1"/>
</dbReference>
<dbReference type="PANTHER" id="PTHR38926:SF5">
    <property type="entry name" value="F-BOX AND LEUCINE-RICH REPEAT PROTEIN 6"/>
    <property type="match status" value="1"/>
</dbReference>
<dbReference type="SUPFAM" id="SSF52047">
    <property type="entry name" value="RNI-like"/>
    <property type="match status" value="1"/>
</dbReference>
<dbReference type="Pfam" id="PF12937">
    <property type="entry name" value="F-box-like"/>
    <property type="match status" value="1"/>
</dbReference>
<protein>
    <recommendedName>
        <fullName evidence="2">F-box domain-containing protein</fullName>
    </recommendedName>
</protein>